<dbReference type="AlphaFoldDB" id="A0AAI9Y7Y8"/>
<feature type="compositionally biased region" description="Basic and acidic residues" evidence="3">
    <location>
        <begin position="350"/>
        <end position="368"/>
    </location>
</feature>
<dbReference type="PANTHER" id="PTHR23236:SF95">
    <property type="entry name" value="NUCLEOLAR PROTEIN 13"/>
    <property type="match status" value="1"/>
</dbReference>
<protein>
    <submittedName>
        <fullName evidence="6">RNA recognition domain-containing protein</fullName>
    </submittedName>
</protein>
<dbReference type="InterPro" id="IPR034225">
    <property type="entry name" value="Nop13/Rnp24_RRM1"/>
</dbReference>
<dbReference type="PROSITE" id="PS50102">
    <property type="entry name" value="RRM"/>
    <property type="match status" value="2"/>
</dbReference>
<dbReference type="InterPro" id="IPR012677">
    <property type="entry name" value="Nucleotide-bd_a/b_plait_sf"/>
</dbReference>
<proteinExistence type="predicted"/>
<evidence type="ECO:0000313" key="7">
    <source>
        <dbReference type="Proteomes" id="UP001239213"/>
    </source>
</evidence>
<feature type="transmembrane region" description="Helical" evidence="4">
    <location>
        <begin position="595"/>
        <end position="612"/>
    </location>
</feature>
<evidence type="ECO:0000256" key="2">
    <source>
        <dbReference type="PROSITE-ProRule" id="PRU00176"/>
    </source>
</evidence>
<keyword evidence="4" id="KW-0812">Transmembrane</keyword>
<keyword evidence="7" id="KW-1185">Reference proteome</keyword>
<feature type="transmembrane region" description="Helical" evidence="4">
    <location>
        <begin position="775"/>
        <end position="796"/>
    </location>
</feature>
<dbReference type="GO" id="GO:0003723">
    <property type="term" value="F:RNA binding"/>
    <property type="evidence" value="ECO:0007669"/>
    <property type="project" value="UniProtKB-UniRule"/>
</dbReference>
<feature type="transmembrane region" description="Helical" evidence="4">
    <location>
        <begin position="543"/>
        <end position="561"/>
    </location>
</feature>
<feature type="region of interest" description="Disordered" evidence="3">
    <location>
        <begin position="350"/>
        <end position="399"/>
    </location>
</feature>
<evidence type="ECO:0000313" key="6">
    <source>
        <dbReference type="EMBL" id="KAK1486374.1"/>
    </source>
</evidence>
<feature type="compositionally biased region" description="Basic and acidic residues" evidence="3">
    <location>
        <begin position="74"/>
        <end position="99"/>
    </location>
</feature>
<keyword evidence="4" id="KW-0472">Membrane</keyword>
<feature type="transmembrane region" description="Helical" evidence="4">
    <location>
        <begin position="517"/>
        <end position="537"/>
    </location>
</feature>
<dbReference type="SUPFAM" id="SSF54928">
    <property type="entry name" value="RNA-binding domain, RBD"/>
    <property type="match status" value="1"/>
</dbReference>
<keyword evidence="4" id="KW-1133">Transmembrane helix</keyword>
<dbReference type="InterPro" id="IPR000504">
    <property type="entry name" value="RRM_dom"/>
</dbReference>
<keyword evidence="1 2" id="KW-0694">RNA-binding</keyword>
<feature type="domain" description="RRM" evidence="5">
    <location>
        <begin position="220"/>
        <end position="342"/>
    </location>
</feature>
<comment type="caution">
    <text evidence="6">The sequence shown here is derived from an EMBL/GenBank/DDBJ whole genome shotgun (WGS) entry which is preliminary data.</text>
</comment>
<dbReference type="SMART" id="SM00360">
    <property type="entry name" value="RRM"/>
    <property type="match status" value="2"/>
</dbReference>
<dbReference type="PANTHER" id="PTHR23236">
    <property type="entry name" value="EUKARYOTIC TRANSLATION INITIATION FACTOR 4B/4H"/>
    <property type="match status" value="1"/>
</dbReference>
<evidence type="ECO:0000256" key="4">
    <source>
        <dbReference type="SAM" id="Phobius"/>
    </source>
</evidence>
<organism evidence="6 7">
    <name type="scientific">Colletotrichum cuscutae</name>
    <dbReference type="NCBI Taxonomy" id="1209917"/>
    <lineage>
        <taxon>Eukaryota</taxon>
        <taxon>Fungi</taxon>
        <taxon>Dikarya</taxon>
        <taxon>Ascomycota</taxon>
        <taxon>Pezizomycotina</taxon>
        <taxon>Sordariomycetes</taxon>
        <taxon>Hypocreomycetidae</taxon>
        <taxon>Glomerellales</taxon>
        <taxon>Glomerellaceae</taxon>
        <taxon>Colletotrichum</taxon>
        <taxon>Colletotrichum acutatum species complex</taxon>
    </lineage>
</organism>
<dbReference type="Proteomes" id="UP001239213">
    <property type="component" value="Unassembled WGS sequence"/>
</dbReference>
<evidence type="ECO:0000256" key="1">
    <source>
        <dbReference type="ARBA" id="ARBA00022884"/>
    </source>
</evidence>
<feature type="domain" description="RRM" evidence="5">
    <location>
        <begin position="101"/>
        <end position="189"/>
    </location>
</feature>
<name>A0AAI9Y7Y8_9PEZI</name>
<dbReference type="CDD" id="cd12396">
    <property type="entry name" value="RRM1_Nop13p_fungi"/>
    <property type="match status" value="1"/>
</dbReference>
<gene>
    <name evidence="6" type="ORF">CCUS01_15144</name>
</gene>
<feature type="region of interest" description="Disordered" evidence="3">
    <location>
        <begin position="1"/>
        <end position="99"/>
    </location>
</feature>
<dbReference type="Gene3D" id="3.30.70.330">
    <property type="match status" value="2"/>
</dbReference>
<sequence>MATTDSEKRSKKTKAKAEPEAEVEVEDAPSQSPESSKKRKSTAVVEEIEVDLEAPEPPSKRAKRALKKGKKLPVKLDSDDEREAKKKEEKEQAKAAARSEHGVWIGNLPFFVTPDELRQWLIDNSGEMITKESITRLHMPTTKQVGKDKPSNKGFAYVDFNDVAPKVAAIALTEAELSRRKLLIKDSKSFEGRPKKEEETAAAGGAAGAAAAKEEVPKSSKIFIGNLSFKTTDDDVWQHFEKCGQIDWVKVATFEDTGKCKGYGWVKFREPEAAGWAVKGFVKIKEEIETEDDFVASKDKDGDDEMAEGEEDKKTEEKKFKLRKWWVNKLLGRMLKIELAEDDQTRYKKRFGKDAPKRQEQKSRRDGEEGGDGAEEATEERKPRAPRPPKTEKPAGELKAQDDLMVARLTANKFRLVVYEQYRNLYLMYRDYMPNLWEKPTCLCRPGQLDGLHAMDIESLVDRLARRNAFLIGLVRWYRRLHPTRPHGFTIDAFIVDGVTQPVPAPYFPILLGSWRLMACLIFCNSIVVYSFIFYSVWSSPSLVITSVLIVQVIAFIFRTLGIGSGTFTIGSLLSSVGHYYATSCLVFVSKVSSFWPSIWSYFWFTYCLFAIRRRRFSQNYHEAWKLKCPGHFIPVFIGRSDCVRIPLPGPDEPGMDDLQMWKHLSFFYRLYRIEGGFSQVLLPKALIRFEIVELTHWHAMQITDDIYKGPLASVFDVPQRILRLVENETPTSVPAGHDPRRDIRELRHASVYRDLAQADSLKGLRFVVGWDTTLISIVVLLPTIVSIATVVAWPIVAVLKYEADVQTSVQTAATVGSFIVTAGALLIGLVTLFDALAK</sequence>
<feature type="compositionally biased region" description="Basic residues" evidence="3">
    <location>
        <begin position="60"/>
        <end position="73"/>
    </location>
</feature>
<dbReference type="Pfam" id="PF00076">
    <property type="entry name" value="RRM_1"/>
    <property type="match status" value="1"/>
</dbReference>
<feature type="region of interest" description="Disordered" evidence="3">
    <location>
        <begin position="293"/>
        <end position="314"/>
    </location>
</feature>
<dbReference type="InterPro" id="IPR035979">
    <property type="entry name" value="RBD_domain_sf"/>
</dbReference>
<evidence type="ECO:0000259" key="5">
    <source>
        <dbReference type="PROSITE" id="PS50102"/>
    </source>
</evidence>
<evidence type="ECO:0000256" key="3">
    <source>
        <dbReference type="SAM" id="MobiDB-lite"/>
    </source>
</evidence>
<feature type="compositionally biased region" description="Basic and acidic residues" evidence="3">
    <location>
        <begin position="379"/>
        <end position="399"/>
    </location>
</feature>
<dbReference type="EMBL" id="MPDP01000063">
    <property type="protein sequence ID" value="KAK1486374.1"/>
    <property type="molecule type" value="Genomic_DNA"/>
</dbReference>
<feature type="compositionally biased region" description="Acidic residues" evidence="3">
    <location>
        <begin position="369"/>
        <end position="378"/>
    </location>
</feature>
<reference evidence="6" key="1">
    <citation type="submission" date="2016-11" db="EMBL/GenBank/DDBJ databases">
        <title>The genome sequence of Colletotrichum cuscutae.</title>
        <authorList>
            <person name="Baroncelli R."/>
        </authorList>
    </citation>
    <scope>NUCLEOTIDE SEQUENCE</scope>
    <source>
        <strain evidence="6">IMI 304802</strain>
    </source>
</reference>
<feature type="transmembrane region" description="Helical" evidence="4">
    <location>
        <begin position="816"/>
        <end position="838"/>
    </location>
</feature>
<dbReference type="GO" id="GO:0005730">
    <property type="term" value="C:nucleolus"/>
    <property type="evidence" value="ECO:0007669"/>
    <property type="project" value="TreeGrafter"/>
</dbReference>
<accession>A0AAI9Y7Y8</accession>